<dbReference type="Pfam" id="PF00069">
    <property type="entry name" value="Pkinase"/>
    <property type="match status" value="1"/>
</dbReference>
<dbReference type="PANTHER" id="PTHR24359">
    <property type="entry name" value="SERINE/THREONINE-PROTEIN KINASE SBK1"/>
    <property type="match status" value="1"/>
</dbReference>
<sequence length="673" mass="74558">MKGLGYGHLRTPFSPIIVIPRRNDCRTTTDNAEYHPPTMPTTPGALGSEANDPTPSILTVDPDDEVLSQLLRNHVVKSQKPDSKEFYPLSVLLSVISRERLGRELDRYRRWSPEEVGKMVDLIRPPADDVKPGAAQDKAHYVRVFALLLLLDKGREIDNFIAEGASDAILPVDISPSKKKLLKFATKGRGELGSSDKWPIHEKEFFSACQWQMLPAYFDFDDRGEPHRLDDGIILPFIEAGSDGEMRNGNTSEKIGAYGTVTCVKIHPDSHKFGQVLGEIGLLGRQLFALKTLNHDTTDKDSQGFRNELDQLRRFNGLVHPHIVTLLASFQHHGHHHFLFPWAECTLEEFWSRPPDNSRGGVAWLAKQLEGIMGAVSAIHNPSHLHSTLAAEEQRFGRHSDLKPDNILWFAATGQQGSRGILVVTDLGLSTFNRVVSRSNQPGVSAKVPGYRAPECDVRDGKAARGTDVWTLGCIYLELVAWLLGGPALLEEFARQRRSLDHLTCTIGRLFFEFNRGLGPSSTGQIRVKKAVTEFFVRLAGLPNCSRFAHDVLSIIEDEMLVVTGPSDRTSSRELLSKFRELRRRCEECASGVPEFATYTTEGHPVQRPARDPPAASVQLIELATENLRLGDQHAPVSLPVGDGSFDGNGTTGPLEINIRAPDEDGLSPQVDL</sequence>
<evidence type="ECO:0000313" key="4">
    <source>
        <dbReference type="Proteomes" id="UP001275084"/>
    </source>
</evidence>
<dbReference type="InterPro" id="IPR000719">
    <property type="entry name" value="Prot_kinase_dom"/>
</dbReference>
<dbReference type="PROSITE" id="PS50011">
    <property type="entry name" value="PROTEIN_KINASE_DOM"/>
    <property type="match status" value="1"/>
</dbReference>
<accession>A0AAJ0MBK5</accession>
<dbReference type="EMBL" id="JAUIQD010000006">
    <property type="protein sequence ID" value="KAK3347282.1"/>
    <property type="molecule type" value="Genomic_DNA"/>
</dbReference>
<reference evidence="3" key="2">
    <citation type="submission" date="2023-06" db="EMBL/GenBank/DDBJ databases">
        <authorList>
            <consortium name="Lawrence Berkeley National Laboratory"/>
            <person name="Haridas S."/>
            <person name="Hensen N."/>
            <person name="Bonometti L."/>
            <person name="Westerberg I."/>
            <person name="Brannstrom I.O."/>
            <person name="Guillou S."/>
            <person name="Cros-Aarteil S."/>
            <person name="Calhoun S."/>
            <person name="Kuo A."/>
            <person name="Mondo S."/>
            <person name="Pangilinan J."/>
            <person name="Riley R."/>
            <person name="Labutti K."/>
            <person name="Andreopoulos B."/>
            <person name="Lipzen A."/>
            <person name="Chen C."/>
            <person name="Yanf M."/>
            <person name="Daum C."/>
            <person name="Ng V."/>
            <person name="Clum A."/>
            <person name="Steindorff A."/>
            <person name="Ohm R."/>
            <person name="Martin F."/>
            <person name="Silar P."/>
            <person name="Natvig D."/>
            <person name="Lalanne C."/>
            <person name="Gautier V."/>
            <person name="Ament-Velasquez S.L."/>
            <person name="Kruys A."/>
            <person name="Hutchinson M.I."/>
            <person name="Powell A.J."/>
            <person name="Barry K."/>
            <person name="Miller A.N."/>
            <person name="Grigoriev I.V."/>
            <person name="Debuchy R."/>
            <person name="Gladieux P."/>
            <person name="Thoren M.H."/>
            <person name="Johannesson H."/>
        </authorList>
    </citation>
    <scope>NUCLEOTIDE SEQUENCE</scope>
    <source>
        <strain evidence="3">CBS 955.72</strain>
    </source>
</reference>
<dbReference type="SUPFAM" id="SSF56112">
    <property type="entry name" value="Protein kinase-like (PK-like)"/>
    <property type="match status" value="1"/>
</dbReference>
<dbReference type="AlphaFoldDB" id="A0AAJ0MBK5"/>
<dbReference type="CDD" id="cd00180">
    <property type="entry name" value="PKc"/>
    <property type="match status" value="1"/>
</dbReference>
<dbReference type="Proteomes" id="UP001275084">
    <property type="component" value="Unassembled WGS sequence"/>
</dbReference>
<reference evidence="3" key="1">
    <citation type="journal article" date="2023" name="Mol. Phylogenet. Evol.">
        <title>Genome-scale phylogeny and comparative genomics of the fungal order Sordariales.</title>
        <authorList>
            <person name="Hensen N."/>
            <person name="Bonometti L."/>
            <person name="Westerberg I."/>
            <person name="Brannstrom I.O."/>
            <person name="Guillou S."/>
            <person name="Cros-Aarteil S."/>
            <person name="Calhoun S."/>
            <person name="Haridas S."/>
            <person name="Kuo A."/>
            <person name="Mondo S."/>
            <person name="Pangilinan J."/>
            <person name="Riley R."/>
            <person name="LaButti K."/>
            <person name="Andreopoulos B."/>
            <person name="Lipzen A."/>
            <person name="Chen C."/>
            <person name="Yan M."/>
            <person name="Daum C."/>
            <person name="Ng V."/>
            <person name="Clum A."/>
            <person name="Steindorff A."/>
            <person name="Ohm R.A."/>
            <person name="Martin F."/>
            <person name="Silar P."/>
            <person name="Natvig D.O."/>
            <person name="Lalanne C."/>
            <person name="Gautier V."/>
            <person name="Ament-Velasquez S.L."/>
            <person name="Kruys A."/>
            <person name="Hutchinson M.I."/>
            <person name="Powell A.J."/>
            <person name="Barry K."/>
            <person name="Miller A.N."/>
            <person name="Grigoriev I.V."/>
            <person name="Debuchy R."/>
            <person name="Gladieux P."/>
            <person name="Hiltunen Thoren M."/>
            <person name="Johannesson H."/>
        </authorList>
    </citation>
    <scope>NUCLEOTIDE SEQUENCE</scope>
    <source>
        <strain evidence="3">CBS 955.72</strain>
    </source>
</reference>
<dbReference type="SMART" id="SM00220">
    <property type="entry name" value="S_TKc"/>
    <property type="match status" value="1"/>
</dbReference>
<proteinExistence type="predicted"/>
<evidence type="ECO:0000256" key="1">
    <source>
        <dbReference type="SAM" id="MobiDB-lite"/>
    </source>
</evidence>
<evidence type="ECO:0000259" key="2">
    <source>
        <dbReference type="PROSITE" id="PS50011"/>
    </source>
</evidence>
<organism evidence="3 4">
    <name type="scientific">Lasiosphaeria hispida</name>
    <dbReference type="NCBI Taxonomy" id="260671"/>
    <lineage>
        <taxon>Eukaryota</taxon>
        <taxon>Fungi</taxon>
        <taxon>Dikarya</taxon>
        <taxon>Ascomycota</taxon>
        <taxon>Pezizomycotina</taxon>
        <taxon>Sordariomycetes</taxon>
        <taxon>Sordariomycetidae</taxon>
        <taxon>Sordariales</taxon>
        <taxon>Lasiosphaeriaceae</taxon>
        <taxon>Lasiosphaeria</taxon>
    </lineage>
</organism>
<comment type="caution">
    <text evidence="3">The sequence shown here is derived from an EMBL/GenBank/DDBJ whole genome shotgun (WGS) entry which is preliminary data.</text>
</comment>
<feature type="region of interest" description="Disordered" evidence="1">
    <location>
        <begin position="642"/>
        <end position="673"/>
    </location>
</feature>
<keyword evidence="3" id="KW-0418">Kinase</keyword>
<dbReference type="GO" id="GO:0004674">
    <property type="term" value="F:protein serine/threonine kinase activity"/>
    <property type="evidence" value="ECO:0007669"/>
    <property type="project" value="TreeGrafter"/>
</dbReference>
<feature type="domain" description="Protein kinase" evidence="2">
    <location>
        <begin position="247"/>
        <end position="583"/>
    </location>
</feature>
<dbReference type="Gene3D" id="3.30.200.20">
    <property type="entry name" value="Phosphorylase Kinase, domain 1"/>
    <property type="match status" value="1"/>
</dbReference>
<keyword evidence="4" id="KW-1185">Reference proteome</keyword>
<dbReference type="GO" id="GO:0005524">
    <property type="term" value="F:ATP binding"/>
    <property type="evidence" value="ECO:0007669"/>
    <property type="project" value="InterPro"/>
</dbReference>
<gene>
    <name evidence="3" type="ORF">B0T25DRAFT_554077</name>
</gene>
<dbReference type="PANTHER" id="PTHR24359:SF37">
    <property type="entry name" value="PROTEIN KINASE DOMAIN-CONTAINING PROTEIN"/>
    <property type="match status" value="1"/>
</dbReference>
<keyword evidence="3" id="KW-0808">Transferase</keyword>
<dbReference type="InterPro" id="IPR011009">
    <property type="entry name" value="Kinase-like_dom_sf"/>
</dbReference>
<evidence type="ECO:0000313" key="3">
    <source>
        <dbReference type="EMBL" id="KAK3347282.1"/>
    </source>
</evidence>
<name>A0AAJ0MBK5_9PEZI</name>
<protein>
    <submittedName>
        <fullName evidence="3">Kinase-like domain-containing protein</fullName>
    </submittedName>
</protein>
<dbReference type="Gene3D" id="1.10.510.10">
    <property type="entry name" value="Transferase(Phosphotransferase) domain 1"/>
    <property type="match status" value="1"/>
</dbReference>